<dbReference type="PROSITE" id="PS50850">
    <property type="entry name" value="MFS"/>
    <property type="match status" value="1"/>
</dbReference>
<protein>
    <submittedName>
        <fullName evidence="10">MFS transporter</fullName>
    </submittedName>
</protein>
<feature type="transmembrane region" description="Helical" evidence="8">
    <location>
        <begin position="375"/>
        <end position="394"/>
    </location>
</feature>
<feature type="transmembrane region" description="Helical" evidence="8">
    <location>
        <begin position="177"/>
        <end position="199"/>
    </location>
</feature>
<dbReference type="InterPro" id="IPR011701">
    <property type="entry name" value="MFS"/>
</dbReference>
<dbReference type="EMBL" id="LLXX01000119">
    <property type="protein sequence ID" value="KRR05081.1"/>
    <property type="molecule type" value="Genomic_DNA"/>
</dbReference>
<dbReference type="GO" id="GO:0005886">
    <property type="term" value="C:plasma membrane"/>
    <property type="evidence" value="ECO:0007669"/>
    <property type="project" value="UniProtKB-SubCell"/>
</dbReference>
<evidence type="ECO:0000256" key="3">
    <source>
        <dbReference type="ARBA" id="ARBA00022448"/>
    </source>
</evidence>
<comment type="subcellular location">
    <subcellularLocation>
        <location evidence="1">Cell membrane</location>
        <topology evidence="1">Multi-pass membrane protein</topology>
    </subcellularLocation>
</comment>
<keyword evidence="7 8" id="KW-0472">Membrane</keyword>
<dbReference type="OrthoDB" id="63984at2"/>
<dbReference type="Pfam" id="PF07690">
    <property type="entry name" value="MFS_1"/>
    <property type="match status" value="1"/>
</dbReference>
<evidence type="ECO:0000256" key="1">
    <source>
        <dbReference type="ARBA" id="ARBA00004651"/>
    </source>
</evidence>
<name>A0A0R3LB07_9BRAD</name>
<feature type="transmembrane region" description="Helical" evidence="8">
    <location>
        <begin position="22"/>
        <end position="47"/>
    </location>
</feature>
<keyword evidence="11" id="KW-1185">Reference proteome</keyword>
<reference evidence="10 11" key="1">
    <citation type="submission" date="2014-03" db="EMBL/GenBank/DDBJ databases">
        <title>Bradyrhizobium valentinum sp. nov., isolated from effective nodules of Lupinus mariae-josephae, a lupine endemic of basic-lime soils in Eastern Spain.</title>
        <authorList>
            <person name="Duran D."/>
            <person name="Rey L."/>
            <person name="Navarro A."/>
            <person name="Busquets A."/>
            <person name="Imperial J."/>
            <person name="Ruiz-Argueso T."/>
        </authorList>
    </citation>
    <scope>NUCLEOTIDE SEQUENCE [LARGE SCALE GENOMIC DNA]</scope>
    <source>
        <strain evidence="10 11">LmjM3</strain>
    </source>
</reference>
<accession>A0A0R3LB07</accession>
<evidence type="ECO:0000256" key="2">
    <source>
        <dbReference type="ARBA" id="ARBA00008335"/>
    </source>
</evidence>
<evidence type="ECO:0000256" key="7">
    <source>
        <dbReference type="ARBA" id="ARBA00023136"/>
    </source>
</evidence>
<evidence type="ECO:0000313" key="11">
    <source>
        <dbReference type="Proteomes" id="UP000051913"/>
    </source>
</evidence>
<evidence type="ECO:0000256" key="5">
    <source>
        <dbReference type="ARBA" id="ARBA00022692"/>
    </source>
</evidence>
<dbReference type="PANTHER" id="PTHR43271:SF2">
    <property type="entry name" value="BLL2771 PROTEIN"/>
    <property type="match status" value="1"/>
</dbReference>
<feature type="transmembrane region" description="Helical" evidence="8">
    <location>
        <begin position="150"/>
        <end position="171"/>
    </location>
</feature>
<dbReference type="STRING" id="1518501.CQ10_11090"/>
<feature type="transmembrane region" description="Helical" evidence="8">
    <location>
        <begin position="293"/>
        <end position="314"/>
    </location>
</feature>
<feature type="transmembrane region" description="Helical" evidence="8">
    <location>
        <begin position="351"/>
        <end position="369"/>
    </location>
</feature>
<evidence type="ECO:0000256" key="4">
    <source>
        <dbReference type="ARBA" id="ARBA00022475"/>
    </source>
</evidence>
<gene>
    <name evidence="10" type="ORF">CP49_00390</name>
</gene>
<dbReference type="Proteomes" id="UP000051913">
    <property type="component" value="Unassembled WGS sequence"/>
</dbReference>
<evidence type="ECO:0000256" key="6">
    <source>
        <dbReference type="ARBA" id="ARBA00022989"/>
    </source>
</evidence>
<feature type="transmembrane region" description="Helical" evidence="8">
    <location>
        <begin position="120"/>
        <end position="138"/>
    </location>
</feature>
<proteinExistence type="inferred from homology"/>
<comment type="similarity">
    <text evidence="2">Belongs to the major facilitator superfamily.</text>
</comment>
<feature type="transmembrane region" description="Helical" evidence="8">
    <location>
        <begin position="265"/>
        <end position="286"/>
    </location>
</feature>
<dbReference type="GO" id="GO:0022857">
    <property type="term" value="F:transmembrane transporter activity"/>
    <property type="evidence" value="ECO:0007669"/>
    <property type="project" value="InterPro"/>
</dbReference>
<feature type="transmembrane region" description="Helical" evidence="8">
    <location>
        <begin position="90"/>
        <end position="108"/>
    </location>
</feature>
<evidence type="ECO:0000313" key="10">
    <source>
        <dbReference type="EMBL" id="KRR05081.1"/>
    </source>
</evidence>
<feature type="transmembrane region" description="Helical" evidence="8">
    <location>
        <begin position="59"/>
        <end position="83"/>
    </location>
</feature>
<dbReference type="SUPFAM" id="SSF103473">
    <property type="entry name" value="MFS general substrate transporter"/>
    <property type="match status" value="1"/>
</dbReference>
<dbReference type="InterPro" id="IPR036259">
    <property type="entry name" value="MFS_trans_sf"/>
</dbReference>
<dbReference type="InterPro" id="IPR020846">
    <property type="entry name" value="MFS_dom"/>
</dbReference>
<feature type="transmembrane region" description="Helical" evidence="8">
    <location>
        <begin position="320"/>
        <end position="339"/>
    </location>
</feature>
<keyword evidence="5 8" id="KW-0812">Transmembrane</keyword>
<keyword evidence="4" id="KW-1003">Cell membrane</keyword>
<organism evidence="10 11">
    <name type="scientific">Bradyrhizobium valentinum</name>
    <dbReference type="NCBI Taxonomy" id="1518501"/>
    <lineage>
        <taxon>Bacteria</taxon>
        <taxon>Pseudomonadati</taxon>
        <taxon>Pseudomonadota</taxon>
        <taxon>Alphaproteobacteria</taxon>
        <taxon>Hyphomicrobiales</taxon>
        <taxon>Nitrobacteraceae</taxon>
        <taxon>Bradyrhizobium</taxon>
    </lineage>
</organism>
<keyword evidence="3" id="KW-0813">Transport</keyword>
<dbReference type="AlphaFoldDB" id="A0A0R3LB07"/>
<dbReference type="RefSeq" id="WP_057851637.1">
    <property type="nucleotide sequence ID" value="NZ_LLXX01000119.1"/>
</dbReference>
<dbReference type="CDD" id="cd17324">
    <property type="entry name" value="MFS_NepI_like"/>
    <property type="match status" value="1"/>
</dbReference>
<comment type="caution">
    <text evidence="10">The sequence shown here is derived from an EMBL/GenBank/DDBJ whole genome shotgun (WGS) entry which is preliminary data.</text>
</comment>
<feature type="transmembrane region" description="Helical" evidence="8">
    <location>
        <begin position="230"/>
        <end position="253"/>
    </location>
</feature>
<keyword evidence="6 8" id="KW-1133">Transmembrane helix</keyword>
<feature type="domain" description="Major facilitator superfamily (MFS) profile" evidence="9">
    <location>
        <begin position="25"/>
        <end position="404"/>
    </location>
</feature>
<dbReference type="Gene3D" id="1.20.1250.20">
    <property type="entry name" value="MFS general substrate transporter like domains"/>
    <property type="match status" value="1"/>
</dbReference>
<evidence type="ECO:0000259" key="9">
    <source>
        <dbReference type="PROSITE" id="PS50850"/>
    </source>
</evidence>
<dbReference type="PANTHER" id="PTHR43271">
    <property type="entry name" value="BLL2771 PROTEIN"/>
    <property type="match status" value="1"/>
</dbReference>
<evidence type="ECO:0000256" key="8">
    <source>
        <dbReference type="SAM" id="Phobius"/>
    </source>
</evidence>
<sequence>MTDISAPMKAEAVEMHGHSPGVVLRSLVIGLTAFLTVVDLFATQAILPSLTRHYNVTPAAMGFAVNASTIGMAVAGLVIGFLSPHIDRRLGILVSLILLAIPTTLLAIAPDLTAFTVLRIAQGLCMASAFALTLAYLGEQCSSMDAGGAFAAYITGNVASNLIGRLVSAAVVDTLGLASNFHFFALLNLAGAVLVYFTIHRVKPMRATSTVKPPFAATVEHWRNPALRSAFAIGFCILFAFIGTFTFVNFVLVRAPLSLGPMDLGLVYFVFAPSVVTTLFAGKAVARFGTRPAIWGALAVAALGLPLMLSAHLLEVLTGMVLVGVGTFFAQACATGFVGQAASDNRGIASGTYLASYFLGGLVGSAVLGQLFDRFGWTACVAGIGASLAIAALLTARLTLDPRSAVSPA</sequence>